<name>A0A1I6EMK7_9FIRM</name>
<gene>
    <name evidence="1" type="ORF">SAMN05660706_1721</name>
</gene>
<evidence type="ECO:0000313" key="2">
    <source>
        <dbReference type="Proteomes" id="UP000199584"/>
    </source>
</evidence>
<sequence>MINLFKERKYLTFVFLFIVAIVSIGGCQTASSPNRPQAVTTNSNQPETVLTNFLDSVIEMDVKKAASFAVDRRFSDKAEQLKFYEESL</sequence>
<feature type="non-terminal residue" evidence="1">
    <location>
        <position position="88"/>
    </location>
</feature>
<organism evidence="1 2">
    <name type="scientific">Desulfoscipio geothermicus DSM 3669</name>
    <dbReference type="NCBI Taxonomy" id="1121426"/>
    <lineage>
        <taxon>Bacteria</taxon>
        <taxon>Bacillati</taxon>
        <taxon>Bacillota</taxon>
        <taxon>Clostridia</taxon>
        <taxon>Eubacteriales</taxon>
        <taxon>Desulfallaceae</taxon>
        <taxon>Desulfoscipio</taxon>
    </lineage>
</organism>
<proteinExistence type="predicted"/>
<reference evidence="2" key="1">
    <citation type="submission" date="2016-10" db="EMBL/GenBank/DDBJ databases">
        <authorList>
            <person name="Varghese N."/>
            <person name="Submissions S."/>
        </authorList>
    </citation>
    <scope>NUCLEOTIDE SEQUENCE [LARGE SCALE GENOMIC DNA]</scope>
    <source>
        <strain evidence="2">DSM 3669</strain>
    </source>
</reference>
<protein>
    <submittedName>
        <fullName evidence="1">Uncharacterized protein</fullName>
    </submittedName>
</protein>
<dbReference type="Proteomes" id="UP000199584">
    <property type="component" value="Unassembled WGS sequence"/>
</dbReference>
<dbReference type="AlphaFoldDB" id="A0A1I6EMK7"/>
<accession>A0A1I6EMK7</accession>
<keyword evidence="2" id="KW-1185">Reference proteome</keyword>
<dbReference type="EMBL" id="FOYM01000072">
    <property type="protein sequence ID" value="SFR18867.1"/>
    <property type="molecule type" value="Genomic_DNA"/>
</dbReference>
<dbReference type="RefSeq" id="WP_207545248.1">
    <property type="nucleotide sequence ID" value="NZ_FOYM01000072.1"/>
</dbReference>
<dbReference type="PROSITE" id="PS51257">
    <property type="entry name" value="PROKAR_LIPOPROTEIN"/>
    <property type="match status" value="1"/>
</dbReference>
<evidence type="ECO:0000313" key="1">
    <source>
        <dbReference type="EMBL" id="SFR18867.1"/>
    </source>
</evidence>